<organism evidence="1">
    <name type="scientific">uncultured Caudovirales phage</name>
    <dbReference type="NCBI Taxonomy" id="2100421"/>
    <lineage>
        <taxon>Viruses</taxon>
        <taxon>Duplodnaviria</taxon>
        <taxon>Heunggongvirae</taxon>
        <taxon>Uroviricota</taxon>
        <taxon>Caudoviricetes</taxon>
        <taxon>Peduoviridae</taxon>
        <taxon>Maltschvirus</taxon>
        <taxon>Maltschvirus maltsch</taxon>
    </lineage>
</organism>
<dbReference type="EMBL" id="LR796637">
    <property type="protein sequence ID" value="CAB4156477.1"/>
    <property type="molecule type" value="Genomic_DNA"/>
</dbReference>
<dbReference type="GO" id="GO:0042262">
    <property type="term" value="P:DNA protection"/>
    <property type="evidence" value="ECO:0007669"/>
    <property type="project" value="InterPro"/>
</dbReference>
<name>A0A6J5NCD2_9CAUD</name>
<proteinExistence type="predicted"/>
<reference evidence="1" key="1">
    <citation type="submission" date="2020-04" db="EMBL/GenBank/DDBJ databases">
        <authorList>
            <person name="Chiriac C."/>
            <person name="Salcher M."/>
            <person name="Ghai R."/>
            <person name="Kavagutti S V."/>
        </authorList>
    </citation>
    <scope>NUCLEOTIDE SEQUENCE</scope>
</reference>
<dbReference type="InterPro" id="IPR009951">
    <property type="entry name" value="Host-nuc_inhib_Gam"/>
</dbReference>
<dbReference type="SUPFAM" id="SSF161266">
    <property type="entry name" value="Gam-like"/>
    <property type="match status" value="1"/>
</dbReference>
<evidence type="ECO:0000313" key="1">
    <source>
        <dbReference type="EMBL" id="CAB4156477.1"/>
    </source>
</evidence>
<gene>
    <name evidence="1" type="ORF">UFOVP655_61</name>
</gene>
<dbReference type="GO" id="GO:0003690">
    <property type="term" value="F:double-stranded DNA binding"/>
    <property type="evidence" value="ECO:0007669"/>
    <property type="project" value="InterPro"/>
</dbReference>
<accession>A0A6J5NCD2</accession>
<sequence length="179" mass="19812">MATPEINEFDSPAISSISSENEGFIVDTDQKADWAIRKLAVVRKKQAENKVLHDAEVARIADWLSMVNTALERDALYFEAVLKPYALTQRTEGRKSITLPHGTIKTTAGQPKVEFKDEAKFIEWAQANDPTLLKVKTDIDKTAVKALITEEGVVISTQGEIVPDVEVIPAETSVKFVTE</sequence>
<protein>
    <submittedName>
        <fullName evidence="1">Host-nuclease inhibitor protein Gam</fullName>
    </submittedName>
</protein>
<dbReference type="Pfam" id="PF07352">
    <property type="entry name" value="Phage_Mu_Gam"/>
    <property type="match status" value="1"/>
</dbReference>